<comment type="subcellular location">
    <subcellularLocation>
        <location evidence="1">Nucleus</location>
    </subcellularLocation>
</comment>
<dbReference type="InterPro" id="IPR003889">
    <property type="entry name" value="FYrich_C"/>
</dbReference>
<evidence type="ECO:0000256" key="2">
    <source>
        <dbReference type="ARBA" id="ARBA00023242"/>
    </source>
</evidence>
<keyword evidence="2" id="KW-0539">Nucleus</keyword>
<feature type="compositionally biased region" description="Basic residues" evidence="3">
    <location>
        <begin position="53"/>
        <end position="64"/>
    </location>
</feature>
<dbReference type="PROSITE" id="PS51542">
    <property type="entry name" value="FYRN"/>
    <property type="match status" value="1"/>
</dbReference>
<dbReference type="RefSeq" id="XP_058345956.1">
    <property type="nucleotide sequence ID" value="XM_058483337.1"/>
</dbReference>
<dbReference type="GO" id="GO:0005634">
    <property type="term" value="C:nucleus"/>
    <property type="evidence" value="ECO:0007669"/>
    <property type="project" value="UniProtKB-SubCell"/>
</dbReference>
<dbReference type="Gene3D" id="3.30.160.360">
    <property type="match status" value="1"/>
</dbReference>
<dbReference type="AlphaFoldDB" id="A0AAD7Y1G8"/>
<dbReference type="Proteomes" id="UP001234581">
    <property type="component" value="Unassembled WGS sequence"/>
</dbReference>
<name>A0AAD7Y1G8_9FUNG</name>
<evidence type="ECO:0000256" key="1">
    <source>
        <dbReference type="ARBA" id="ARBA00004123"/>
    </source>
</evidence>
<reference evidence="4 5" key="1">
    <citation type="submission" date="2023-03" db="EMBL/GenBank/DDBJ databases">
        <title>Genome sequence of Lichtheimia ornata CBS 291.66.</title>
        <authorList>
            <person name="Mohabir J.T."/>
            <person name="Shea T.P."/>
            <person name="Kurbessoian T."/>
            <person name="Berby B."/>
            <person name="Fontaine J."/>
            <person name="Livny J."/>
            <person name="Gnirke A."/>
            <person name="Stajich J.E."/>
            <person name="Cuomo C.A."/>
        </authorList>
    </citation>
    <scope>NUCLEOTIDE SEQUENCE [LARGE SCALE GENOMIC DNA]</scope>
    <source>
        <strain evidence="4">CBS 291.66</strain>
    </source>
</reference>
<evidence type="ECO:0000313" key="4">
    <source>
        <dbReference type="EMBL" id="KAJ8661043.1"/>
    </source>
</evidence>
<evidence type="ECO:0000313" key="5">
    <source>
        <dbReference type="Proteomes" id="UP001234581"/>
    </source>
</evidence>
<dbReference type="Pfam" id="PF05965">
    <property type="entry name" value="FYRC"/>
    <property type="match status" value="1"/>
</dbReference>
<feature type="region of interest" description="Disordered" evidence="3">
    <location>
        <begin position="32"/>
        <end position="84"/>
    </location>
</feature>
<sequence length="259" mass="28984">MTLGNVSEVSEYELKRQRLIEENKKLLEELGLAGDNERIAPISGHKSDDPPPRKKARSHPKKLSKAPPAPMRTSRRLKGEAPDDTVDIEAFLDQNDKMRQAAIAPKVQFSEEQQPFDPAVISAPVTLVSIGTTIWSLGELYTGKGRSKYWSGRGCRYRHPYPIGFRASKQHFGNTYHMAIEKGEDGPVFKVQVNESKTIFEGATPTAPWTEACKKSKSQGTRVSGPLFYGFSDLVTMRMIERMEGYELAGEPEIQEEAK</sequence>
<accession>A0AAD7Y1G8</accession>
<protein>
    <recommendedName>
        <fullName evidence="6">FYR N-terminal domain-containing protein</fullName>
    </recommendedName>
</protein>
<organism evidence="4 5">
    <name type="scientific">Lichtheimia ornata</name>
    <dbReference type="NCBI Taxonomy" id="688661"/>
    <lineage>
        <taxon>Eukaryota</taxon>
        <taxon>Fungi</taxon>
        <taxon>Fungi incertae sedis</taxon>
        <taxon>Mucoromycota</taxon>
        <taxon>Mucoromycotina</taxon>
        <taxon>Mucoromycetes</taxon>
        <taxon>Mucorales</taxon>
        <taxon>Lichtheimiaceae</taxon>
        <taxon>Lichtheimia</taxon>
    </lineage>
</organism>
<evidence type="ECO:0008006" key="6">
    <source>
        <dbReference type="Google" id="ProtNLM"/>
    </source>
</evidence>
<dbReference type="InterPro" id="IPR003888">
    <property type="entry name" value="FYrich_N"/>
</dbReference>
<dbReference type="EMBL" id="JARTCD010000010">
    <property type="protein sequence ID" value="KAJ8661043.1"/>
    <property type="molecule type" value="Genomic_DNA"/>
</dbReference>
<dbReference type="GeneID" id="83210679"/>
<gene>
    <name evidence="4" type="ORF">O0I10_003266</name>
</gene>
<proteinExistence type="predicted"/>
<comment type="caution">
    <text evidence="4">The sequence shown here is derived from an EMBL/GenBank/DDBJ whole genome shotgun (WGS) entry which is preliminary data.</text>
</comment>
<keyword evidence="5" id="KW-1185">Reference proteome</keyword>
<dbReference type="PROSITE" id="PS51543">
    <property type="entry name" value="FYRC"/>
    <property type="match status" value="1"/>
</dbReference>
<evidence type="ECO:0000256" key="3">
    <source>
        <dbReference type="SAM" id="MobiDB-lite"/>
    </source>
</evidence>